<evidence type="ECO:0000256" key="3">
    <source>
        <dbReference type="SAM" id="MobiDB-lite"/>
    </source>
</evidence>
<evidence type="ECO:0000259" key="5">
    <source>
        <dbReference type="Pfam" id="PF13490"/>
    </source>
</evidence>
<accession>A0A1J5NWB2</accession>
<evidence type="ECO:0000256" key="2">
    <source>
        <dbReference type="ARBA" id="ARBA00024438"/>
    </source>
</evidence>
<feature type="region of interest" description="Disordered" evidence="3">
    <location>
        <begin position="125"/>
        <end position="344"/>
    </location>
</feature>
<evidence type="ECO:0000313" key="7">
    <source>
        <dbReference type="Proteomes" id="UP000182811"/>
    </source>
</evidence>
<evidence type="ECO:0000256" key="4">
    <source>
        <dbReference type="SAM" id="Phobius"/>
    </source>
</evidence>
<organism evidence="6 7">
    <name type="scientific">Neomoorella thermoacetica</name>
    <name type="common">Clostridium thermoaceticum</name>
    <dbReference type="NCBI Taxonomy" id="1525"/>
    <lineage>
        <taxon>Bacteria</taxon>
        <taxon>Bacillati</taxon>
        <taxon>Bacillota</taxon>
        <taxon>Clostridia</taxon>
        <taxon>Neomoorellales</taxon>
        <taxon>Neomoorellaceae</taxon>
        <taxon>Neomoorella</taxon>
    </lineage>
</organism>
<sequence>MNCSQCRELISPYLDGVLSETMNRAMENHLHACPACRGELEAMGQVIEIVRAWSEEELDLPSGFGERLRARLEECRQPWYRRLFRNKLSLAAAAAIIMLVAITARADYFNLGSSRETAVPLEKQMQASAATREDRQVTPLLSLPPVTSTGARQQPAPEVKAKTITTPARSSMSNMESFHPEPEQQHRKTVPGRTFNLNSRDRAERSVPDQQATVAARKGQPDQDKDKRKEQRSGSPEQEPGQSRRVLEAGNKEISPGDGVKVAGGELSTATGDGPGTGKAPAGDGNEPPPLPPAGVEAAPRDPPHGDGRQKPAATPDNDLQSRTLTEPPPPPAAQATIPKPPSS</sequence>
<feature type="transmembrane region" description="Helical" evidence="4">
    <location>
        <begin position="88"/>
        <end position="106"/>
    </location>
</feature>
<dbReference type="Gene3D" id="1.10.10.1320">
    <property type="entry name" value="Anti-sigma factor, zinc-finger domain"/>
    <property type="match status" value="1"/>
</dbReference>
<dbReference type="Proteomes" id="UP000182811">
    <property type="component" value="Unassembled WGS sequence"/>
</dbReference>
<feature type="compositionally biased region" description="Basic and acidic residues" evidence="3">
    <location>
        <begin position="219"/>
        <end position="232"/>
    </location>
</feature>
<keyword evidence="4" id="KW-1133">Transmembrane helix</keyword>
<evidence type="ECO:0000256" key="1">
    <source>
        <dbReference type="ARBA" id="ARBA00024353"/>
    </source>
</evidence>
<dbReference type="OrthoDB" id="1805316at2"/>
<dbReference type="Pfam" id="PF13490">
    <property type="entry name" value="zf-HC2"/>
    <property type="match status" value="1"/>
</dbReference>
<feature type="compositionally biased region" description="Polar residues" evidence="3">
    <location>
        <begin position="163"/>
        <end position="176"/>
    </location>
</feature>
<protein>
    <recommendedName>
        <fullName evidence="2">Anti-sigma-W factor RsiW</fullName>
    </recommendedName>
</protein>
<feature type="compositionally biased region" description="Basic and acidic residues" evidence="3">
    <location>
        <begin position="299"/>
        <end position="310"/>
    </location>
</feature>
<dbReference type="InterPro" id="IPR027383">
    <property type="entry name" value="Znf_put"/>
</dbReference>
<proteinExistence type="inferred from homology"/>
<comment type="similarity">
    <text evidence="1">Belongs to the zinc-associated anti-sigma factor (ZAS) superfamily. Anti-sigma-W factor family.</text>
</comment>
<feature type="compositionally biased region" description="Pro residues" evidence="3">
    <location>
        <begin position="327"/>
        <end position="344"/>
    </location>
</feature>
<evidence type="ECO:0000313" key="6">
    <source>
        <dbReference type="EMBL" id="OIQ56141.1"/>
    </source>
</evidence>
<dbReference type="InterPro" id="IPR041916">
    <property type="entry name" value="Anti_sigma_zinc_sf"/>
</dbReference>
<gene>
    <name evidence="6" type="ORF">MOTE_23690</name>
</gene>
<keyword evidence="4" id="KW-0812">Transmembrane</keyword>
<reference evidence="6 7" key="1">
    <citation type="submission" date="2016-08" db="EMBL/GenBank/DDBJ databases">
        <title>Genome-based comparison of Moorella thermoacetic strains.</title>
        <authorList>
            <person name="Poehlein A."/>
            <person name="Bengelsdorf F.R."/>
            <person name="Esser C."/>
            <person name="Duerre P."/>
            <person name="Daniel R."/>
        </authorList>
    </citation>
    <scope>NUCLEOTIDE SEQUENCE [LARGE SCALE GENOMIC DNA]</scope>
    <source>
        <strain evidence="6 7">DSM 21394</strain>
    </source>
</reference>
<keyword evidence="4" id="KW-0472">Membrane</keyword>
<name>A0A1J5NWB2_NEOTH</name>
<dbReference type="EMBL" id="MDDC01000023">
    <property type="protein sequence ID" value="OIQ56141.1"/>
    <property type="molecule type" value="Genomic_DNA"/>
</dbReference>
<feature type="domain" description="Putative zinc-finger" evidence="5">
    <location>
        <begin position="3"/>
        <end position="37"/>
    </location>
</feature>
<comment type="caution">
    <text evidence="6">The sequence shown here is derived from an EMBL/GenBank/DDBJ whole genome shotgun (WGS) entry which is preliminary data.</text>
</comment>
<dbReference type="AlphaFoldDB" id="A0A1J5NWB2"/>